<dbReference type="WBParaSite" id="Hba_09508">
    <property type="protein sequence ID" value="Hba_09508"/>
    <property type="gene ID" value="Hba_09508"/>
</dbReference>
<dbReference type="CDD" id="cd11410">
    <property type="entry name" value="bHLH_O_HES"/>
    <property type="match status" value="1"/>
</dbReference>
<dbReference type="SUPFAM" id="SSF47459">
    <property type="entry name" value="HLH, helix-loop-helix DNA-binding domain"/>
    <property type="match status" value="1"/>
</dbReference>
<evidence type="ECO:0000256" key="5">
    <source>
        <dbReference type="SAM" id="MobiDB-lite"/>
    </source>
</evidence>
<keyword evidence="2" id="KW-0805">Transcription regulation</keyword>
<feature type="region of interest" description="Disordered" evidence="5">
    <location>
        <begin position="1"/>
        <end position="22"/>
    </location>
</feature>
<dbReference type="InterPro" id="IPR036638">
    <property type="entry name" value="HLH_DNA-bd_sf"/>
</dbReference>
<reference evidence="8" key="1">
    <citation type="submission" date="2016-11" db="UniProtKB">
        <authorList>
            <consortium name="WormBaseParasite"/>
        </authorList>
    </citation>
    <scope>IDENTIFICATION</scope>
</reference>
<feature type="domain" description="BHLH" evidence="6">
    <location>
        <begin position="44"/>
        <end position="98"/>
    </location>
</feature>
<feature type="region of interest" description="Disordered" evidence="5">
    <location>
        <begin position="187"/>
        <end position="226"/>
    </location>
</feature>
<evidence type="ECO:0000256" key="4">
    <source>
        <dbReference type="ARBA" id="ARBA00023242"/>
    </source>
</evidence>
<name>A0A1I7WWN6_HETBA</name>
<accession>A0A1I7WWN6</accession>
<sequence length="226" mass="25462">MHPSTSFSSPPLDHSDMESSRKGILSSINRYENNSLCSSPNNSCDKMKKPMMEKKRRERINNSLAYLKEFLLNVAPQQRSKLEKADIMEMIVKYLEEQKNNSSGKSDCPSLYRKGKEDGFTEGFTHASRAVFTYLQLAMPHDVNPHAQQFHLGLLNYLNSSMPRSALNNGINMSMSNFSTPVRPAKCPVMTPPSSECSATESPGPSSPEEPPILQPEHKKVWQPWN</sequence>
<comment type="subcellular location">
    <subcellularLocation>
        <location evidence="1">Nucleus</location>
    </subcellularLocation>
</comment>
<dbReference type="GO" id="GO:0005634">
    <property type="term" value="C:nucleus"/>
    <property type="evidence" value="ECO:0007669"/>
    <property type="project" value="UniProtKB-SubCell"/>
</dbReference>
<dbReference type="Gene3D" id="4.10.280.10">
    <property type="entry name" value="Helix-loop-helix DNA-binding domain"/>
    <property type="match status" value="1"/>
</dbReference>
<dbReference type="InterPro" id="IPR011598">
    <property type="entry name" value="bHLH_dom"/>
</dbReference>
<dbReference type="Pfam" id="PF00010">
    <property type="entry name" value="HLH"/>
    <property type="match status" value="1"/>
</dbReference>
<dbReference type="PANTHER" id="PTHR10985">
    <property type="entry name" value="BASIC HELIX-LOOP-HELIX TRANSCRIPTION FACTOR, HES-RELATED"/>
    <property type="match status" value="1"/>
</dbReference>
<dbReference type="InterPro" id="IPR050370">
    <property type="entry name" value="HES_HEY"/>
</dbReference>
<proteinExistence type="predicted"/>
<evidence type="ECO:0000256" key="2">
    <source>
        <dbReference type="ARBA" id="ARBA00023015"/>
    </source>
</evidence>
<protein>
    <submittedName>
        <fullName evidence="8">BHLH domain-containing protein</fullName>
    </submittedName>
</protein>
<keyword evidence="7" id="KW-1185">Reference proteome</keyword>
<dbReference type="Proteomes" id="UP000095283">
    <property type="component" value="Unplaced"/>
</dbReference>
<dbReference type="PROSITE" id="PS50888">
    <property type="entry name" value="BHLH"/>
    <property type="match status" value="1"/>
</dbReference>
<dbReference type="AlphaFoldDB" id="A0A1I7WWN6"/>
<dbReference type="GO" id="GO:0046983">
    <property type="term" value="F:protein dimerization activity"/>
    <property type="evidence" value="ECO:0007669"/>
    <property type="project" value="InterPro"/>
</dbReference>
<evidence type="ECO:0000256" key="1">
    <source>
        <dbReference type="ARBA" id="ARBA00004123"/>
    </source>
</evidence>
<keyword evidence="4" id="KW-0539">Nucleus</keyword>
<evidence type="ECO:0000313" key="8">
    <source>
        <dbReference type="WBParaSite" id="Hba_09508"/>
    </source>
</evidence>
<feature type="compositionally biased region" description="Pro residues" evidence="5">
    <location>
        <begin position="205"/>
        <end position="214"/>
    </location>
</feature>
<evidence type="ECO:0000313" key="7">
    <source>
        <dbReference type="Proteomes" id="UP000095283"/>
    </source>
</evidence>
<organism evidence="7 8">
    <name type="scientific">Heterorhabditis bacteriophora</name>
    <name type="common">Entomopathogenic nematode worm</name>
    <dbReference type="NCBI Taxonomy" id="37862"/>
    <lineage>
        <taxon>Eukaryota</taxon>
        <taxon>Metazoa</taxon>
        <taxon>Ecdysozoa</taxon>
        <taxon>Nematoda</taxon>
        <taxon>Chromadorea</taxon>
        <taxon>Rhabditida</taxon>
        <taxon>Rhabditina</taxon>
        <taxon>Rhabditomorpha</taxon>
        <taxon>Strongyloidea</taxon>
        <taxon>Heterorhabditidae</taxon>
        <taxon>Heterorhabditis</taxon>
    </lineage>
</organism>
<evidence type="ECO:0000259" key="6">
    <source>
        <dbReference type="PROSITE" id="PS50888"/>
    </source>
</evidence>
<keyword evidence="3" id="KW-0804">Transcription</keyword>
<dbReference type="SMART" id="SM00353">
    <property type="entry name" value="HLH"/>
    <property type="match status" value="1"/>
</dbReference>
<evidence type="ECO:0000256" key="3">
    <source>
        <dbReference type="ARBA" id="ARBA00023163"/>
    </source>
</evidence>